<dbReference type="EMBL" id="BMKK01000020">
    <property type="protein sequence ID" value="GGD82489.1"/>
    <property type="molecule type" value="Genomic_DNA"/>
</dbReference>
<dbReference type="AlphaFoldDB" id="A0A916ZAE7"/>
<accession>A0A916ZAE7</accession>
<reference evidence="3" key="1">
    <citation type="journal article" date="2014" name="Int. J. Syst. Evol. Microbiol.">
        <title>Complete genome sequence of Corynebacterium casei LMG S-19264T (=DSM 44701T), isolated from a smear-ripened cheese.</title>
        <authorList>
            <consortium name="US DOE Joint Genome Institute (JGI-PGF)"/>
            <person name="Walter F."/>
            <person name="Albersmeier A."/>
            <person name="Kalinowski J."/>
            <person name="Ruckert C."/>
        </authorList>
    </citation>
    <scope>NUCLEOTIDE SEQUENCE</scope>
    <source>
        <strain evidence="3">CGMCC 1.15958</strain>
    </source>
</reference>
<organism evidence="3 4">
    <name type="scientific">Emticicia aquatilis</name>
    <dbReference type="NCBI Taxonomy" id="1537369"/>
    <lineage>
        <taxon>Bacteria</taxon>
        <taxon>Pseudomonadati</taxon>
        <taxon>Bacteroidota</taxon>
        <taxon>Cytophagia</taxon>
        <taxon>Cytophagales</taxon>
        <taxon>Leadbetterellaceae</taxon>
        <taxon>Emticicia</taxon>
    </lineage>
</organism>
<keyword evidence="4" id="KW-1185">Reference proteome</keyword>
<evidence type="ECO:0000256" key="1">
    <source>
        <dbReference type="SAM" id="Coils"/>
    </source>
</evidence>
<sequence>MKTLIQISAKIFILYIFFSFNQNSFAQSVLITPSKSTVSDTLSIQKKLVVGAKYALKGSNKFEVHANNKVRLLVDDAGKVGIGTSTPQNILHVEGRTQLKGKLFINTKNGLPNTPNSNLSFAQITSVSESQDSSDIALVLYENSGFSPWLQFGKARGTVANPANIQQDDYLFKIIGSAYSNNDFYESGGVELFVDGVPTSTSIPTAMRFSTAREGTTGGQGSMIIRNSGNVGIGTSDPTQKLDVNGNTNINGDLYLKSFKVLSNGGVNNTLTVNGILNLDNNLKANAKWISSDGDNEGIRIDGDGNVGINQINSNVVFTVKGTQSSLFGIKNASDNFQFLVNQKGNVGIGTTDLTKAKLTITGSELNTLNYGYLNSQGNSGTASGTNYYSIYASDRIAATEFNAFSDARIKDIKGISNNEKDLETLSKIQITDYQFIDKIGKGNGQYKKVIAQQIESVYPQAVSNLTDCIPDIYQLTKIENNFIYLPNHNLKVGEKVKLIFDKNQELVEVKEVNEKGFQIINPQSSIFNQSVFVYGREISDFRSVDYEALSTLNISATQALLKRLNEAESRISKLEKIQKEILQQIGQMSALNK</sequence>
<evidence type="ECO:0000313" key="3">
    <source>
        <dbReference type="EMBL" id="GGD82489.1"/>
    </source>
</evidence>
<proteinExistence type="predicted"/>
<feature type="coiled-coil region" evidence="1">
    <location>
        <begin position="558"/>
        <end position="585"/>
    </location>
</feature>
<evidence type="ECO:0000313" key="4">
    <source>
        <dbReference type="Proteomes" id="UP000609064"/>
    </source>
</evidence>
<dbReference type="Pfam" id="PF13884">
    <property type="entry name" value="Peptidase_S74"/>
    <property type="match status" value="1"/>
</dbReference>
<keyword evidence="1" id="KW-0175">Coiled coil</keyword>
<feature type="domain" description="Peptidase S74" evidence="2">
    <location>
        <begin position="406"/>
        <end position="572"/>
    </location>
</feature>
<dbReference type="PROSITE" id="PS51688">
    <property type="entry name" value="ICA"/>
    <property type="match status" value="1"/>
</dbReference>
<dbReference type="Proteomes" id="UP000609064">
    <property type="component" value="Unassembled WGS sequence"/>
</dbReference>
<name>A0A916ZAE7_9BACT</name>
<evidence type="ECO:0000259" key="2">
    <source>
        <dbReference type="PROSITE" id="PS51688"/>
    </source>
</evidence>
<comment type="caution">
    <text evidence="3">The sequence shown here is derived from an EMBL/GenBank/DDBJ whole genome shotgun (WGS) entry which is preliminary data.</text>
</comment>
<dbReference type="RefSeq" id="WP_188771318.1">
    <property type="nucleotide sequence ID" value="NZ_BMKK01000020.1"/>
</dbReference>
<protein>
    <recommendedName>
        <fullName evidence="2">Peptidase S74 domain-containing protein</fullName>
    </recommendedName>
</protein>
<gene>
    <name evidence="3" type="ORF">GCM10011514_53210</name>
</gene>
<dbReference type="InterPro" id="IPR030392">
    <property type="entry name" value="S74_ICA"/>
</dbReference>
<reference evidence="3" key="2">
    <citation type="submission" date="2020-09" db="EMBL/GenBank/DDBJ databases">
        <authorList>
            <person name="Sun Q."/>
            <person name="Zhou Y."/>
        </authorList>
    </citation>
    <scope>NUCLEOTIDE SEQUENCE</scope>
    <source>
        <strain evidence="3">CGMCC 1.15958</strain>
    </source>
</reference>